<organism evidence="2 3">
    <name type="scientific">Rodentibacter trehalosifermentans</name>
    <dbReference type="NCBI Taxonomy" id="1908263"/>
    <lineage>
        <taxon>Bacteria</taxon>
        <taxon>Pseudomonadati</taxon>
        <taxon>Pseudomonadota</taxon>
        <taxon>Gammaproteobacteria</taxon>
        <taxon>Pasteurellales</taxon>
        <taxon>Pasteurellaceae</taxon>
        <taxon>Rodentibacter</taxon>
    </lineage>
</organism>
<dbReference type="Pfam" id="PF07352">
    <property type="entry name" value="Phage_Mu_Gam"/>
    <property type="match status" value="1"/>
</dbReference>
<proteinExistence type="predicted"/>
<accession>A0A1V3IQE8</accession>
<dbReference type="InterPro" id="IPR009951">
    <property type="entry name" value="Host-nuc_inhib_Gam"/>
</dbReference>
<keyword evidence="1" id="KW-0175">Coiled coil</keyword>
<feature type="coiled-coil region" evidence="1">
    <location>
        <begin position="23"/>
        <end position="54"/>
    </location>
</feature>
<dbReference type="AlphaFoldDB" id="A0A1V3IQE8"/>
<dbReference type="SUPFAM" id="SSF161266">
    <property type="entry name" value="Gam-like"/>
    <property type="match status" value="1"/>
</dbReference>
<dbReference type="Proteomes" id="UP000188728">
    <property type="component" value="Unassembled WGS sequence"/>
</dbReference>
<dbReference type="Gene3D" id="1.20.5.170">
    <property type="match status" value="1"/>
</dbReference>
<name>A0A1V3IQE8_9PAST</name>
<evidence type="ECO:0000313" key="2">
    <source>
        <dbReference type="EMBL" id="OOF44280.1"/>
    </source>
</evidence>
<evidence type="ECO:0000256" key="1">
    <source>
        <dbReference type="SAM" id="Coils"/>
    </source>
</evidence>
<dbReference type="RefSeq" id="WP_077474388.1">
    <property type="nucleotide sequence ID" value="NZ_MLHK01000055.1"/>
</dbReference>
<dbReference type="GO" id="GO:0042262">
    <property type="term" value="P:DNA protection"/>
    <property type="evidence" value="ECO:0007669"/>
    <property type="project" value="InterPro"/>
</dbReference>
<protein>
    <submittedName>
        <fullName evidence="2">Host-nuclease inhibitor protein Gam</fullName>
    </submittedName>
</protein>
<dbReference type="EMBL" id="MLHK01000055">
    <property type="protein sequence ID" value="OOF44280.1"/>
    <property type="molecule type" value="Genomic_DNA"/>
</dbReference>
<sequence>MAKKATRVKNETFSVRYQTRDEVETAIKAIGDLNREIERLAIEQNDRLAAITEEYAPLINDIKAKAKPIMEAVQAWCESNRDELTSNGKTKTGTFNTGEVQWRQRPPSVGIRGTDSVLESLHTLGLTRFIRTKEEINKEAMLNEPELAATVAGVTIKTGVEDFVVTPFEQEVA</sequence>
<comment type="caution">
    <text evidence="2">The sequence shown here is derived from an EMBL/GenBank/DDBJ whole genome shotgun (WGS) entry which is preliminary data.</text>
</comment>
<gene>
    <name evidence="2" type="ORF">BKK51_09250</name>
</gene>
<evidence type="ECO:0000313" key="3">
    <source>
        <dbReference type="Proteomes" id="UP000188728"/>
    </source>
</evidence>
<dbReference type="GO" id="GO:0003690">
    <property type="term" value="F:double-stranded DNA binding"/>
    <property type="evidence" value="ECO:0007669"/>
    <property type="project" value="InterPro"/>
</dbReference>
<reference evidence="2 3" key="1">
    <citation type="submission" date="2016-10" db="EMBL/GenBank/DDBJ databases">
        <title>Rodentibacter gen. nov. and new species.</title>
        <authorList>
            <person name="Christensen H."/>
        </authorList>
    </citation>
    <scope>NUCLEOTIDE SEQUENCE [LARGE SCALE GENOMIC DNA]</scope>
    <source>
        <strain evidence="2 3">H1983213011</strain>
    </source>
</reference>